<protein>
    <recommendedName>
        <fullName evidence="3">DUF6535 domain-containing protein</fullName>
    </recommendedName>
</protein>
<feature type="transmembrane region" description="Helical" evidence="2">
    <location>
        <begin position="625"/>
        <end position="651"/>
    </location>
</feature>
<evidence type="ECO:0000259" key="3">
    <source>
        <dbReference type="Pfam" id="PF20153"/>
    </source>
</evidence>
<accession>A0AA39J9L2</accession>
<dbReference type="InterPro" id="IPR045338">
    <property type="entry name" value="DUF6535"/>
</dbReference>
<comment type="caution">
    <text evidence="4">The sequence shown here is derived from an EMBL/GenBank/DDBJ whole genome shotgun (WGS) entry which is preliminary data.</text>
</comment>
<evidence type="ECO:0000313" key="4">
    <source>
        <dbReference type="EMBL" id="KAK0436708.1"/>
    </source>
</evidence>
<proteinExistence type="predicted"/>
<name>A0AA39J9L2_9AGAR</name>
<evidence type="ECO:0000256" key="2">
    <source>
        <dbReference type="SAM" id="Phobius"/>
    </source>
</evidence>
<feature type="transmembrane region" description="Helical" evidence="2">
    <location>
        <begin position="591"/>
        <end position="618"/>
    </location>
</feature>
<gene>
    <name evidence="4" type="ORF">EV421DRAFT_2021938</name>
</gene>
<keyword evidence="2" id="KW-0812">Transmembrane</keyword>
<dbReference type="EMBL" id="JAUEPT010000053">
    <property type="protein sequence ID" value="KAK0436708.1"/>
    <property type="molecule type" value="Genomic_DNA"/>
</dbReference>
<dbReference type="Pfam" id="PF20153">
    <property type="entry name" value="DUF6535"/>
    <property type="match status" value="1"/>
</dbReference>
<evidence type="ECO:0000313" key="5">
    <source>
        <dbReference type="Proteomes" id="UP001175226"/>
    </source>
</evidence>
<feature type="domain" description="DUF6535" evidence="3">
    <location>
        <begin position="557"/>
        <end position="619"/>
    </location>
</feature>
<evidence type="ECO:0000256" key="1">
    <source>
        <dbReference type="SAM" id="MobiDB-lite"/>
    </source>
</evidence>
<keyword evidence="2" id="KW-0472">Membrane</keyword>
<reference evidence="4" key="1">
    <citation type="submission" date="2023-06" db="EMBL/GenBank/DDBJ databases">
        <authorList>
            <consortium name="Lawrence Berkeley National Laboratory"/>
            <person name="Ahrendt S."/>
            <person name="Sahu N."/>
            <person name="Indic B."/>
            <person name="Wong-Bajracharya J."/>
            <person name="Merenyi Z."/>
            <person name="Ke H.-M."/>
            <person name="Monk M."/>
            <person name="Kocsube S."/>
            <person name="Drula E."/>
            <person name="Lipzen A."/>
            <person name="Balint B."/>
            <person name="Henrissat B."/>
            <person name="Andreopoulos B."/>
            <person name="Martin F.M."/>
            <person name="Harder C.B."/>
            <person name="Rigling D."/>
            <person name="Ford K.L."/>
            <person name="Foster G.D."/>
            <person name="Pangilinan J."/>
            <person name="Papanicolaou A."/>
            <person name="Barry K."/>
            <person name="LaButti K."/>
            <person name="Viragh M."/>
            <person name="Koriabine M."/>
            <person name="Yan M."/>
            <person name="Riley R."/>
            <person name="Champramary S."/>
            <person name="Plett K.L."/>
            <person name="Tsai I.J."/>
            <person name="Slot J."/>
            <person name="Sipos G."/>
            <person name="Plett J."/>
            <person name="Nagy L.G."/>
            <person name="Grigoriev I.V."/>
        </authorList>
    </citation>
    <scope>NUCLEOTIDE SEQUENCE</scope>
    <source>
        <strain evidence="4">FPL87.14</strain>
    </source>
</reference>
<dbReference type="AlphaFoldDB" id="A0AA39J9L2"/>
<keyword evidence="5" id="KW-1185">Reference proteome</keyword>
<keyword evidence="2" id="KW-1133">Transmembrane helix</keyword>
<sequence length="1156" mass="130973">MLGTILDYRLCSGWRILAPKRHLCSTRRNLDEERFQNLRIVTPAYVTAIQITEKPEIPISLMPKYLKRLKHLERIQFLDKNMTSIERQRNFLQALSTLPLKGLHLKTTLFRNRQQLFDFIRRFPTVVELSCSDIRYSEKAHPRPYAGQVPLLPHLRRVNMDGGLWLAALNGTFGSINKLQKVTALDVHFDDIPKVGRFLQQTVRNLSEFNIRHLHVIQGDTTRSRANWREMPEPLVLSHLKTLGIDIHGWEKVTGVSVHTMANILGWWTQSLEDTIKEGRVSPLERLTIILGMYKKDYILQYSNEIWATLDRLLTQDQFPEFKSLRVIIKAYHPVSVMSAMQRTNMIVQQCPHLGDRLNVSVVEGTVIAGKAQFQNIEPRTPPPVSAQLACFMLDEDASVISNDTSGKHEITDNPTLKPQLIPFYPLSSGKGSKYSLHAVQEEIDFQNEDGGTGEKPSQSPTFEKNAKGNRGFGARRAREQRSERAAFDYEDKYPEDPIYEETAPTARVWRTYLDESQKLDADRVGDWRETVDVLLVFAWSLLCRTISNGTSADLPLSSAQWLHHYMILPSGTPRERSRIRQYRYMGLHKWQVPLIIGLLPMLMHLALAFFFVGLVVFLGPMHIIIAWVTGGIGAIAYLFVIATNVLPFWFSQCPYRTPLADAAYIFASYFSQHVVPKLKGFFAEPLPGMPSSPNRIHIQSLNKIEAHIVKSISDTLDVDALYWLYDMSSNPTVRSIVIQAIAGLPMGVSGTARQRFAGTDILEEQTALGPFEDVIVPVAGKEAKLERLLRFELHIPIEVSHLMRIPHLRLPEFSAPRLSAVVIASHFQTSVFVPLALRHAGPIQFILDLFDRKVDVQLPPLVWSQLVKRACDLNIGGMEQVMESWISLSTALLEASAKDWSSPPTHAVSLHTPHVSTLRQAIIMYLYRDVVDNLLGTYTRAGCNTFARHHINATPRIQLLLAIIEFLLKIAFRRSPDSASGMRLFVSTMTDLERNRISVAYDAFEQIDCIKLSSNCQLHPEFVRILEAYIPGLASSSLDYAHRPDILPTICTTLACNNVGKAKGPNKALSELIKKRPGDPSWDICRKRLLELAQGESDSTDWFKRQKVDGASLSEETSLPRIPELVFQRPANGKAEIRHNSHNVEYKRTLETQSG</sequence>
<feature type="region of interest" description="Disordered" evidence="1">
    <location>
        <begin position="446"/>
        <end position="485"/>
    </location>
</feature>
<organism evidence="4 5">
    <name type="scientific">Armillaria borealis</name>
    <dbReference type="NCBI Taxonomy" id="47425"/>
    <lineage>
        <taxon>Eukaryota</taxon>
        <taxon>Fungi</taxon>
        <taxon>Dikarya</taxon>
        <taxon>Basidiomycota</taxon>
        <taxon>Agaricomycotina</taxon>
        <taxon>Agaricomycetes</taxon>
        <taxon>Agaricomycetidae</taxon>
        <taxon>Agaricales</taxon>
        <taxon>Marasmiineae</taxon>
        <taxon>Physalacriaceae</taxon>
        <taxon>Armillaria</taxon>
    </lineage>
</organism>
<dbReference type="Proteomes" id="UP001175226">
    <property type="component" value="Unassembled WGS sequence"/>
</dbReference>